<proteinExistence type="predicted"/>
<evidence type="ECO:0000313" key="1">
    <source>
        <dbReference type="EMBL" id="ATQ74195.1"/>
    </source>
</evidence>
<reference evidence="1" key="1">
    <citation type="submission" date="2017-10" db="EMBL/GenBank/DDBJ databases">
        <title>Massilia psychrophilum sp. nov., a novel purple-pigmented bacterium isolated from Tianshan glacier, Xinjiang Municipality, China.</title>
        <authorList>
            <person name="Wang H."/>
        </authorList>
    </citation>
    <scope>NUCLEOTIDE SEQUENCE [LARGE SCALE GENOMIC DNA]</scope>
    <source>
        <strain evidence="1">B2</strain>
    </source>
</reference>
<protein>
    <submittedName>
        <fullName evidence="1">Uncharacterized protein</fullName>
    </submittedName>
</protein>
<dbReference type="KEGG" id="mass:CR152_06550"/>
<name>A0A2D2DGX2_9BURK</name>
<organism evidence="1 2">
    <name type="scientific">Massilia violaceinigra</name>
    <dbReference type="NCBI Taxonomy" id="2045208"/>
    <lineage>
        <taxon>Bacteria</taxon>
        <taxon>Pseudomonadati</taxon>
        <taxon>Pseudomonadota</taxon>
        <taxon>Betaproteobacteria</taxon>
        <taxon>Burkholderiales</taxon>
        <taxon>Oxalobacteraceae</taxon>
        <taxon>Telluria group</taxon>
        <taxon>Massilia</taxon>
    </lineage>
</organism>
<accession>A0A2D2DGX2</accession>
<dbReference type="Proteomes" id="UP000229897">
    <property type="component" value="Chromosome"/>
</dbReference>
<dbReference type="EMBL" id="CP024608">
    <property type="protein sequence ID" value="ATQ74195.1"/>
    <property type="molecule type" value="Genomic_DNA"/>
</dbReference>
<sequence length="67" mass="7694">MAPFNLGLEKRKRGATMHRCRNALGRSSVDGFPHFLLEAWLEPRHRQFSDVLGLNVLNDRAVSPRNH</sequence>
<evidence type="ECO:0000313" key="2">
    <source>
        <dbReference type="Proteomes" id="UP000229897"/>
    </source>
</evidence>
<dbReference type="AlphaFoldDB" id="A0A2D2DGX2"/>
<gene>
    <name evidence="1" type="ORF">CR152_06550</name>
</gene>
<keyword evidence="2" id="KW-1185">Reference proteome</keyword>